<dbReference type="SMART" id="SM00028">
    <property type="entry name" value="TPR"/>
    <property type="match status" value="2"/>
</dbReference>
<reference evidence="5 6" key="1">
    <citation type="journal article" date="2015" name="Nature">
        <title>rRNA introns, odd ribosomes, and small enigmatic genomes across a large radiation of phyla.</title>
        <authorList>
            <person name="Brown C.T."/>
            <person name="Hug L.A."/>
            <person name="Thomas B.C."/>
            <person name="Sharon I."/>
            <person name="Castelle C.J."/>
            <person name="Singh A."/>
            <person name="Wilkins M.J."/>
            <person name="Williams K.H."/>
            <person name="Banfield J.F."/>
        </authorList>
    </citation>
    <scope>NUCLEOTIDE SEQUENCE [LARGE SCALE GENOMIC DNA]</scope>
</reference>
<feature type="repeat" description="TPR" evidence="3">
    <location>
        <begin position="477"/>
        <end position="510"/>
    </location>
</feature>
<dbReference type="AlphaFoldDB" id="A0A0G1KR04"/>
<feature type="transmembrane region" description="Helical" evidence="4">
    <location>
        <begin position="161"/>
        <end position="191"/>
    </location>
</feature>
<evidence type="ECO:0000313" key="5">
    <source>
        <dbReference type="EMBL" id="KKT85993.1"/>
    </source>
</evidence>
<accession>A0A0G1KR04</accession>
<dbReference type="PROSITE" id="PS50005">
    <property type="entry name" value="TPR"/>
    <property type="match status" value="2"/>
</dbReference>
<dbReference type="Pfam" id="PF13414">
    <property type="entry name" value="TPR_11"/>
    <property type="match status" value="1"/>
</dbReference>
<proteinExistence type="predicted"/>
<dbReference type="EMBL" id="LCJW01000018">
    <property type="protein sequence ID" value="KKT85993.1"/>
    <property type="molecule type" value="Genomic_DNA"/>
</dbReference>
<dbReference type="Gene3D" id="1.25.40.10">
    <property type="entry name" value="Tetratricopeptide repeat domain"/>
    <property type="match status" value="1"/>
</dbReference>
<dbReference type="InterPro" id="IPR052346">
    <property type="entry name" value="O-mannosyl-transferase_TMTC"/>
</dbReference>
<dbReference type="InterPro" id="IPR019734">
    <property type="entry name" value="TPR_rpt"/>
</dbReference>
<evidence type="ECO:0000256" key="1">
    <source>
        <dbReference type="ARBA" id="ARBA00022737"/>
    </source>
</evidence>
<dbReference type="PANTHER" id="PTHR44227:SF3">
    <property type="entry name" value="PROTEIN O-MANNOSYL-TRANSFERASE TMTC4"/>
    <property type="match status" value="1"/>
</dbReference>
<dbReference type="SUPFAM" id="SSF48452">
    <property type="entry name" value="TPR-like"/>
    <property type="match status" value="1"/>
</dbReference>
<dbReference type="Proteomes" id="UP000034797">
    <property type="component" value="Unassembled WGS sequence"/>
</dbReference>
<keyword evidence="4" id="KW-1133">Transmembrane helix</keyword>
<evidence type="ECO:0000256" key="2">
    <source>
        <dbReference type="ARBA" id="ARBA00022803"/>
    </source>
</evidence>
<keyword evidence="2 3" id="KW-0802">TPR repeat</keyword>
<comment type="caution">
    <text evidence="5">The sequence shown here is derived from an EMBL/GenBank/DDBJ whole genome shotgun (WGS) entry which is preliminary data.</text>
</comment>
<feature type="transmembrane region" description="Helical" evidence="4">
    <location>
        <begin position="246"/>
        <end position="267"/>
    </location>
</feature>
<feature type="transmembrane region" description="Helical" evidence="4">
    <location>
        <begin position="125"/>
        <end position="149"/>
    </location>
</feature>
<organism evidence="5 6">
    <name type="scientific">Candidatus Collierbacteria bacterium GW2011_GWA2_44_99</name>
    <dbReference type="NCBI Taxonomy" id="1618380"/>
    <lineage>
        <taxon>Bacteria</taxon>
        <taxon>Candidatus Collieribacteriota</taxon>
    </lineage>
</organism>
<feature type="transmembrane region" description="Helical" evidence="4">
    <location>
        <begin position="401"/>
        <end position="419"/>
    </location>
</feature>
<gene>
    <name evidence="5" type="ORF">UW84_C0018G0017</name>
</gene>
<evidence type="ECO:0000313" key="6">
    <source>
        <dbReference type="Proteomes" id="UP000034797"/>
    </source>
</evidence>
<evidence type="ECO:0000256" key="3">
    <source>
        <dbReference type="PROSITE-ProRule" id="PRU00339"/>
    </source>
</evidence>
<feature type="transmembrane region" description="Helical" evidence="4">
    <location>
        <begin position="211"/>
        <end position="234"/>
    </location>
</feature>
<feature type="transmembrane region" description="Helical" evidence="4">
    <location>
        <begin position="63"/>
        <end position="85"/>
    </location>
</feature>
<sequence length="525" mass="59866">MIEGVRQMEIQLSTKQKKWFKKHKYKLGAVEIADHLEISVSEARDLLGIKEEMFVPQSYEVQILGVVLVMAFLVLSTSLGNAFVSDDIPAILNNPQLGTWSLATHAILGFWANMVHFLIANTFGVMPWAFRLANIVFHLVTSTLLFLIVRRSNPFRTAMMACLFFIVAPPILESVVWISGMPYALGGMLAMGSLYLHLDDKRTPLKNFTEIGLWTMTLMSNEKYVFLPLLLLWWDWYRGKLVTKRWLLIAWFGLALVRGLEMLSVLGERIEVLKIENYTTIGSWDNPISKFLITIGYYIWLYLWPAGLTLYHSELDLSLPNLLKYGSLTVIVGWCLMMVSKRNRDVWFWMVFSISSLLLLLLPIRVGSLVAERYAYLMFAGLAVILAICLDSLFSNKRWNKTLYVFVGVVVLAMSLRSLDRIRDWRTADTLWFSAEFISPSSSQNHNNLGDAYANQGNLVKSIEEFTKAIELNPLYADAVHNRANSYLKLGDVEKAKQGFTEALRLNPKLWQSKAMLTEIEASGK</sequence>
<keyword evidence="1" id="KW-0677">Repeat</keyword>
<dbReference type="InterPro" id="IPR011990">
    <property type="entry name" value="TPR-like_helical_dom_sf"/>
</dbReference>
<dbReference type="PROSITE" id="PS50293">
    <property type="entry name" value="TPR_REGION"/>
    <property type="match status" value="2"/>
</dbReference>
<feature type="transmembrane region" description="Helical" evidence="4">
    <location>
        <begin position="97"/>
        <end position="119"/>
    </location>
</feature>
<evidence type="ECO:0000256" key="4">
    <source>
        <dbReference type="SAM" id="Phobius"/>
    </source>
</evidence>
<feature type="transmembrane region" description="Helical" evidence="4">
    <location>
        <begin position="346"/>
        <end position="362"/>
    </location>
</feature>
<feature type="transmembrane region" description="Helical" evidence="4">
    <location>
        <begin position="287"/>
        <end position="310"/>
    </location>
</feature>
<keyword evidence="4" id="KW-0472">Membrane</keyword>
<feature type="transmembrane region" description="Helical" evidence="4">
    <location>
        <begin position="374"/>
        <end position="395"/>
    </location>
</feature>
<name>A0A0G1KR04_9BACT</name>
<dbReference type="PANTHER" id="PTHR44227">
    <property type="match status" value="1"/>
</dbReference>
<protein>
    <submittedName>
        <fullName evidence="5">Tetratricopeptide TPR_2 repeat protein</fullName>
    </submittedName>
</protein>
<feature type="transmembrane region" description="Helical" evidence="4">
    <location>
        <begin position="322"/>
        <end position="340"/>
    </location>
</feature>
<feature type="repeat" description="TPR" evidence="3">
    <location>
        <begin position="443"/>
        <end position="476"/>
    </location>
</feature>
<keyword evidence="4" id="KW-0812">Transmembrane</keyword>